<reference evidence="1 2" key="1">
    <citation type="submission" date="2018-08" db="EMBL/GenBank/DDBJ databases">
        <authorList>
            <person name="Laetsch R D."/>
            <person name="Stevens L."/>
            <person name="Kumar S."/>
            <person name="Blaxter L. M."/>
        </authorList>
    </citation>
    <scope>NUCLEOTIDE SEQUENCE [LARGE SCALE GENOMIC DNA]</scope>
</reference>
<evidence type="ECO:0000313" key="2">
    <source>
        <dbReference type="Proteomes" id="UP000276991"/>
    </source>
</evidence>
<sequence length="244" mass="27663">DNGNLKDDGTPYDILYMFDKVNAICSQIINKEEWKPIYRVVCEHREKLIQHKECFTNASSSLAQCNEKPKNETICNALEQFSNNIDCALRVMLDACTVEAQNAAVAVQDALNDDLIMHHCYAEAIADTKSNDDDEFKLNPRNERCSSEQENLALACLVELVEVNRKVVELNSLNFLHEISQQNSTVISGICNLYNKYDNCIRNTVFVHSNGKRCAFNSPLNTLARTIVNVLRRFNIVPECVNPD</sequence>
<dbReference type="Proteomes" id="UP000276991">
    <property type="component" value="Unassembled WGS sequence"/>
</dbReference>
<dbReference type="AlphaFoldDB" id="A0A498SRS5"/>
<evidence type="ECO:0008006" key="3">
    <source>
        <dbReference type="Google" id="ProtNLM"/>
    </source>
</evidence>
<dbReference type="OrthoDB" id="9991628at2759"/>
<proteinExistence type="predicted"/>
<feature type="non-terminal residue" evidence="1">
    <location>
        <position position="1"/>
    </location>
</feature>
<gene>
    <name evidence="1" type="ORF">NAV_LOCUS9808</name>
</gene>
<dbReference type="EMBL" id="UPTC01004627">
    <property type="protein sequence ID" value="VBB35017.1"/>
    <property type="molecule type" value="Genomic_DNA"/>
</dbReference>
<dbReference type="STRING" id="6277.A0A498SRS5"/>
<evidence type="ECO:0000313" key="1">
    <source>
        <dbReference type="EMBL" id="VBB35017.1"/>
    </source>
</evidence>
<keyword evidence="2" id="KW-1185">Reference proteome</keyword>
<name>A0A498SRS5_ACAVI</name>
<protein>
    <recommendedName>
        <fullName evidence="3">DUF19 domain-containing protein</fullName>
    </recommendedName>
</protein>
<organism evidence="1 2">
    <name type="scientific">Acanthocheilonema viteae</name>
    <name type="common">Filarial nematode worm</name>
    <name type="synonym">Dipetalonema viteae</name>
    <dbReference type="NCBI Taxonomy" id="6277"/>
    <lineage>
        <taxon>Eukaryota</taxon>
        <taxon>Metazoa</taxon>
        <taxon>Ecdysozoa</taxon>
        <taxon>Nematoda</taxon>
        <taxon>Chromadorea</taxon>
        <taxon>Rhabditida</taxon>
        <taxon>Spirurina</taxon>
        <taxon>Spiruromorpha</taxon>
        <taxon>Filarioidea</taxon>
        <taxon>Onchocercidae</taxon>
        <taxon>Acanthocheilonema</taxon>
    </lineage>
</organism>
<accession>A0A498SRS5</accession>